<dbReference type="InterPro" id="IPR000560">
    <property type="entry name" value="His_Pase_clade-2"/>
</dbReference>
<dbReference type="InterPro" id="IPR029033">
    <property type="entry name" value="His_PPase_superfam"/>
</dbReference>
<evidence type="ECO:0000313" key="16">
    <source>
        <dbReference type="Proteomes" id="UP000507470"/>
    </source>
</evidence>
<comment type="subcellular location">
    <subcellularLocation>
        <location evidence="1">Membrane</location>
    </subcellularLocation>
</comment>
<dbReference type="PRINTS" id="PR01228">
    <property type="entry name" value="EGGSHELL"/>
</dbReference>
<evidence type="ECO:0000256" key="7">
    <source>
        <dbReference type="ARBA" id="ARBA00022801"/>
    </source>
</evidence>
<evidence type="ECO:0000256" key="9">
    <source>
        <dbReference type="ARBA" id="ARBA00031642"/>
    </source>
</evidence>
<reference evidence="15 16" key="1">
    <citation type="submission" date="2020-06" db="EMBL/GenBank/DDBJ databases">
        <authorList>
            <person name="Li R."/>
            <person name="Bekaert M."/>
        </authorList>
    </citation>
    <scope>NUCLEOTIDE SEQUENCE [LARGE SCALE GENOMIC DNA]</scope>
    <source>
        <strain evidence="16">wild</strain>
    </source>
</reference>
<dbReference type="EC" id="3.1.3.62" evidence="4"/>
<evidence type="ECO:0000256" key="12">
    <source>
        <dbReference type="ARBA" id="ARBA00043691"/>
    </source>
</evidence>
<evidence type="ECO:0000256" key="11">
    <source>
        <dbReference type="ARBA" id="ARBA00043671"/>
    </source>
</evidence>
<keyword evidence="7 15" id="KW-0378">Hydrolase</keyword>
<keyword evidence="16" id="KW-1185">Reference proteome</keyword>
<accession>A0A6J8F1M0</accession>
<sequence length="630" mass="69933">MRCILFLLSLAIVLINGTNWGYRRGGWRGGMIGIGGGGIYGGGIYGGRGIYGGGIYGDDDRYGDGIYGGGIYGGGIYGGGYDPYNSYGMGSGYRGYGLQGYGSGGYWPGGSSGYGGYGQGSGYWPGGSSGYGGYGQGSGYWPGGSSGYGGYWPGGSGGHGQYGKYGKKSKYKQPHSSARFEMAIWVLLFTITILYNSKLSDGDMLTGLGNNLFGRKCSYFWRFSNTSVPTNYLMKVVQKDGNVCTAVQLNFISRHGARMPTLNDYASFDQLKKKIKDHSKNQIYSFLKYWKNYPPNTHDHVDDLGRWESHYLGNLYGSGLYDLLHGNISPTTIRLTGTKILRTRTSASKFYKSLSERVSGKASTDIQPGVNNTILRYWDDCPNYDLTIKNNKTQLQQQYAFQNSSYFLNVTKSVTARLGLNTTLTPDDVKTMFIICATDLAVRNNTDWCSLQTEREREIINYESDLKSYYSSFYGHSMIQKLTCPLWEDLFGSLENAILKRKSGQSYVLADLRFGHADTIDMFYSALGLFHDDKPLRSDNFEMMKSRMFYESKVAPWSSHLAFVLYNCGGLGSENYFLKLIINGQSVTIPGCDGDFCAYNYVKAKYRSDIENCKWEEICKIKTTASEVVG</sequence>
<dbReference type="Proteomes" id="UP000507470">
    <property type="component" value="Unassembled WGS sequence"/>
</dbReference>
<dbReference type="GO" id="GO:0003993">
    <property type="term" value="F:acid phosphatase activity"/>
    <property type="evidence" value="ECO:0007669"/>
    <property type="project" value="TreeGrafter"/>
</dbReference>
<evidence type="ECO:0000256" key="5">
    <source>
        <dbReference type="ARBA" id="ARBA00018097"/>
    </source>
</evidence>
<feature type="chain" id="PRO_5027057840" description="Multiple inositol polyphosphate phosphatase 1" evidence="14">
    <location>
        <begin position="18"/>
        <end position="630"/>
    </location>
</feature>
<proteinExistence type="inferred from homology"/>
<keyword evidence="8" id="KW-0472">Membrane</keyword>
<comment type="similarity">
    <text evidence="2">Belongs to the histidine acid phosphatase family. MINPP1 subfamily.</text>
</comment>
<dbReference type="PANTHER" id="PTHR20963:SF8">
    <property type="entry name" value="MULTIPLE INOSITOL POLYPHOSPHATE PHOSPHATASE 1"/>
    <property type="match status" value="1"/>
</dbReference>
<evidence type="ECO:0000256" key="8">
    <source>
        <dbReference type="ARBA" id="ARBA00023136"/>
    </source>
</evidence>
<dbReference type="Pfam" id="PF00328">
    <property type="entry name" value="His_Phos_2"/>
    <property type="match status" value="1"/>
</dbReference>
<evidence type="ECO:0000256" key="4">
    <source>
        <dbReference type="ARBA" id="ARBA00013040"/>
    </source>
</evidence>
<comment type="catalytic activity">
    <reaction evidence="12">
        <text>1D-myo-inositol hexakisphosphate + H2O = 1D-myo-inositol 1,2,4,5,6-pentakisphosphate + phosphate</text>
        <dbReference type="Rhea" id="RHEA:16989"/>
        <dbReference type="ChEBI" id="CHEBI:15377"/>
        <dbReference type="ChEBI" id="CHEBI:43474"/>
        <dbReference type="ChEBI" id="CHEBI:57798"/>
        <dbReference type="ChEBI" id="CHEBI:58130"/>
        <dbReference type="EC" id="3.1.3.62"/>
    </reaction>
    <physiologicalReaction direction="left-to-right" evidence="12">
        <dbReference type="Rhea" id="RHEA:16990"/>
    </physiologicalReaction>
</comment>
<dbReference type="OrthoDB" id="6509975at2759"/>
<dbReference type="EMBL" id="CACVKT020010330">
    <property type="protein sequence ID" value="CAC5426002.1"/>
    <property type="molecule type" value="Genomic_DNA"/>
</dbReference>
<comment type="catalytic activity">
    <reaction evidence="10">
        <text>1D-myo-inositol 1,2,5,6-tetrakisphosphate + H2O = 1D-myo-inositol 1,2,6-trisphosphate + phosphate</text>
        <dbReference type="Rhea" id="RHEA:77119"/>
        <dbReference type="ChEBI" id="CHEBI:15377"/>
        <dbReference type="ChEBI" id="CHEBI:43474"/>
        <dbReference type="ChEBI" id="CHEBI:195535"/>
        <dbReference type="ChEBI" id="CHEBI:195537"/>
        <dbReference type="EC" id="3.1.3.62"/>
    </reaction>
    <physiologicalReaction direction="left-to-right" evidence="10">
        <dbReference type="Rhea" id="RHEA:77120"/>
    </physiologicalReaction>
</comment>
<evidence type="ECO:0000256" key="1">
    <source>
        <dbReference type="ARBA" id="ARBA00004370"/>
    </source>
</evidence>
<dbReference type="PANTHER" id="PTHR20963">
    <property type="entry name" value="MULTIPLE INOSITOL POLYPHOSPHATE PHOSPHATASE-RELATED"/>
    <property type="match status" value="1"/>
</dbReference>
<comment type="catalytic activity">
    <reaction evidence="13">
        <text>(2R)-2,3-bisphosphoglycerate + H2O = (2R)-2-phosphoglycerate + phosphate</text>
        <dbReference type="Rhea" id="RHEA:27381"/>
        <dbReference type="ChEBI" id="CHEBI:15377"/>
        <dbReference type="ChEBI" id="CHEBI:43474"/>
        <dbReference type="ChEBI" id="CHEBI:58248"/>
        <dbReference type="ChEBI" id="CHEBI:58289"/>
        <dbReference type="EC" id="3.1.3.80"/>
    </reaction>
    <physiologicalReaction direction="left-to-right" evidence="13">
        <dbReference type="Rhea" id="RHEA:27382"/>
    </physiologicalReaction>
</comment>
<keyword evidence="6 14" id="KW-0732">Signal</keyword>
<dbReference type="GO" id="GO:0016020">
    <property type="term" value="C:membrane"/>
    <property type="evidence" value="ECO:0007669"/>
    <property type="project" value="UniProtKB-SubCell"/>
</dbReference>
<dbReference type="GO" id="GO:0034417">
    <property type="term" value="F:bisphosphoglycerate 3-phosphatase activity"/>
    <property type="evidence" value="ECO:0007669"/>
    <property type="project" value="UniProtKB-EC"/>
</dbReference>
<organism evidence="15 16">
    <name type="scientific">Mytilus coruscus</name>
    <name type="common">Sea mussel</name>
    <dbReference type="NCBI Taxonomy" id="42192"/>
    <lineage>
        <taxon>Eukaryota</taxon>
        <taxon>Metazoa</taxon>
        <taxon>Spiralia</taxon>
        <taxon>Lophotrochozoa</taxon>
        <taxon>Mollusca</taxon>
        <taxon>Bivalvia</taxon>
        <taxon>Autobranchia</taxon>
        <taxon>Pteriomorphia</taxon>
        <taxon>Mytilida</taxon>
        <taxon>Mytiloidea</taxon>
        <taxon>Mytilidae</taxon>
        <taxon>Mytilinae</taxon>
        <taxon>Mytilus</taxon>
    </lineage>
</organism>
<gene>
    <name evidence="15" type="ORF">MCOR_57760</name>
</gene>
<evidence type="ECO:0000313" key="15">
    <source>
        <dbReference type="EMBL" id="CAC5426002.1"/>
    </source>
</evidence>
<evidence type="ECO:0000256" key="10">
    <source>
        <dbReference type="ARBA" id="ARBA00043668"/>
    </source>
</evidence>
<dbReference type="GO" id="GO:0052745">
    <property type="term" value="F:inositol phosphate phosphatase activity"/>
    <property type="evidence" value="ECO:0007669"/>
    <property type="project" value="TreeGrafter"/>
</dbReference>
<evidence type="ECO:0000256" key="6">
    <source>
        <dbReference type="ARBA" id="ARBA00022729"/>
    </source>
</evidence>
<evidence type="ECO:0000256" key="3">
    <source>
        <dbReference type="ARBA" id="ARBA00012976"/>
    </source>
</evidence>
<comment type="catalytic activity">
    <reaction evidence="11">
        <text>1D-myo-inositol 1,2,4,5,6-pentakisphosphate + H2O = 1D-myo-inositol 1,2,5,6-tetrakisphosphate + phosphate</text>
        <dbReference type="Rhea" id="RHEA:77115"/>
        <dbReference type="ChEBI" id="CHEBI:15377"/>
        <dbReference type="ChEBI" id="CHEBI:43474"/>
        <dbReference type="ChEBI" id="CHEBI:57798"/>
        <dbReference type="ChEBI" id="CHEBI:195535"/>
        <dbReference type="EC" id="3.1.3.62"/>
    </reaction>
    <physiologicalReaction direction="left-to-right" evidence="11">
        <dbReference type="Rhea" id="RHEA:77116"/>
    </physiologicalReaction>
</comment>
<evidence type="ECO:0000256" key="2">
    <source>
        <dbReference type="ARBA" id="ARBA00008422"/>
    </source>
</evidence>
<dbReference type="SUPFAM" id="SSF53254">
    <property type="entry name" value="Phosphoglycerate mutase-like"/>
    <property type="match status" value="1"/>
</dbReference>
<feature type="signal peptide" evidence="14">
    <location>
        <begin position="1"/>
        <end position="17"/>
    </location>
</feature>
<name>A0A6J8F1M0_MYTCO</name>
<evidence type="ECO:0000256" key="14">
    <source>
        <dbReference type="SAM" id="SignalP"/>
    </source>
</evidence>
<dbReference type="EC" id="3.1.3.80" evidence="3"/>
<protein>
    <recommendedName>
        <fullName evidence="5">Multiple inositol polyphosphate phosphatase 1</fullName>
        <ecNumber evidence="4">3.1.3.62</ecNumber>
        <ecNumber evidence="3">3.1.3.80</ecNumber>
    </recommendedName>
    <alternativeName>
        <fullName evidence="9">2,3-bisphosphoglycerate 3-phosphatase</fullName>
    </alternativeName>
</protein>
<dbReference type="AlphaFoldDB" id="A0A6J8F1M0"/>
<dbReference type="Gene3D" id="3.40.50.1240">
    <property type="entry name" value="Phosphoglycerate mutase-like"/>
    <property type="match status" value="1"/>
</dbReference>
<evidence type="ECO:0000256" key="13">
    <source>
        <dbReference type="ARBA" id="ARBA00043832"/>
    </source>
</evidence>
<dbReference type="CDD" id="cd07061">
    <property type="entry name" value="HP_HAP_like"/>
    <property type="match status" value="1"/>
</dbReference>